<name>A0A9D9H6G4_9BACT</name>
<feature type="transmembrane region" description="Helical" evidence="1">
    <location>
        <begin position="95"/>
        <end position="113"/>
    </location>
</feature>
<dbReference type="EMBL" id="JADIMW010000047">
    <property type="protein sequence ID" value="MBO8438126.1"/>
    <property type="molecule type" value="Genomic_DNA"/>
</dbReference>
<keyword evidence="1" id="KW-0472">Membrane</keyword>
<comment type="caution">
    <text evidence="2">The sequence shown here is derived from an EMBL/GenBank/DDBJ whole genome shotgun (WGS) entry which is preliminary data.</text>
</comment>
<protein>
    <submittedName>
        <fullName evidence="2">Uncharacterized protein</fullName>
    </submittedName>
</protein>
<feature type="transmembrane region" description="Helical" evidence="1">
    <location>
        <begin position="140"/>
        <end position="159"/>
    </location>
</feature>
<feature type="transmembrane region" description="Helical" evidence="1">
    <location>
        <begin position="45"/>
        <end position="63"/>
    </location>
</feature>
<dbReference type="AlphaFoldDB" id="A0A9D9H6G4"/>
<keyword evidence="1" id="KW-1133">Transmembrane helix</keyword>
<sequence>MTKRFSTLALINMWHTAALVPYAIITSLSLWSDAATNGAITSGMLITRHATAALFLLILYVVFRNIAKIKTPVYPVAIVLHAVTIYLTILSWNPAVIIAAVSMLLSTLLIIAYKKNYTPNDKPRGNDWNAWFANREFRRIAVILAVIYGIFFIVTVIKYETADDDIWRRYATLFASIIYTAFVIEFFRALYVARGSYKKDWIAIVDNKCKVIGGLNTGNTHPDTNNYILVEVRIIVLNGGKIYLRRVKHISGYNTLDTPFTAILRYREQYKECLLRAIKGVINVRSLHFVTKYKYSCVNENRIVFMYICDLQGKDLSYFEDTGRFWSKDEISKAKPGEISEVVRAEFDFLDGVIFDAVNNRQ</sequence>
<gene>
    <name evidence="2" type="ORF">IAC54_04420</name>
</gene>
<proteinExistence type="predicted"/>
<organism evidence="2 3">
    <name type="scientific">Candidatus Caccoplasma merdipullorum</name>
    <dbReference type="NCBI Taxonomy" id="2840718"/>
    <lineage>
        <taxon>Bacteria</taxon>
        <taxon>Pseudomonadati</taxon>
        <taxon>Bacteroidota</taxon>
        <taxon>Bacteroidia</taxon>
        <taxon>Bacteroidales</taxon>
        <taxon>Bacteroidaceae</taxon>
        <taxon>Bacteroidaceae incertae sedis</taxon>
        <taxon>Candidatus Caccoplasma</taxon>
    </lineage>
</organism>
<reference evidence="2" key="1">
    <citation type="submission" date="2020-10" db="EMBL/GenBank/DDBJ databases">
        <authorList>
            <person name="Gilroy R."/>
        </authorList>
    </citation>
    <scope>NUCLEOTIDE SEQUENCE</scope>
    <source>
        <strain evidence="2">G3-4614</strain>
    </source>
</reference>
<evidence type="ECO:0000313" key="3">
    <source>
        <dbReference type="Proteomes" id="UP000823636"/>
    </source>
</evidence>
<feature type="transmembrane region" description="Helical" evidence="1">
    <location>
        <begin position="7"/>
        <end position="25"/>
    </location>
</feature>
<reference evidence="2" key="2">
    <citation type="journal article" date="2021" name="PeerJ">
        <title>Extensive microbial diversity within the chicken gut microbiome revealed by metagenomics and culture.</title>
        <authorList>
            <person name="Gilroy R."/>
            <person name="Ravi A."/>
            <person name="Getino M."/>
            <person name="Pursley I."/>
            <person name="Horton D.L."/>
            <person name="Alikhan N.F."/>
            <person name="Baker D."/>
            <person name="Gharbi K."/>
            <person name="Hall N."/>
            <person name="Watson M."/>
            <person name="Adriaenssens E.M."/>
            <person name="Foster-Nyarko E."/>
            <person name="Jarju S."/>
            <person name="Secka A."/>
            <person name="Antonio M."/>
            <person name="Oren A."/>
            <person name="Chaudhuri R.R."/>
            <person name="La Ragione R."/>
            <person name="Hildebrand F."/>
            <person name="Pallen M.J."/>
        </authorList>
    </citation>
    <scope>NUCLEOTIDE SEQUENCE</scope>
    <source>
        <strain evidence="2">G3-4614</strain>
    </source>
</reference>
<feature type="transmembrane region" description="Helical" evidence="1">
    <location>
        <begin position="72"/>
        <end position="89"/>
    </location>
</feature>
<feature type="transmembrane region" description="Helical" evidence="1">
    <location>
        <begin position="171"/>
        <end position="191"/>
    </location>
</feature>
<evidence type="ECO:0000256" key="1">
    <source>
        <dbReference type="SAM" id="Phobius"/>
    </source>
</evidence>
<accession>A0A9D9H6G4</accession>
<evidence type="ECO:0000313" key="2">
    <source>
        <dbReference type="EMBL" id="MBO8438126.1"/>
    </source>
</evidence>
<keyword evidence="1" id="KW-0812">Transmembrane</keyword>
<dbReference type="Proteomes" id="UP000823636">
    <property type="component" value="Unassembled WGS sequence"/>
</dbReference>